<sequence>MSSFFRGSCLCGGIEIQTSSTPLAVLSCFCIHCSEGADGSHQTIAKFETQFVRVLSGSDLISNFTLADTSSGSPKEKSFCRTCGTPLWTTPSSAEGRYILIRTSLLEGGTELRPDSEIFVKFRPPWQQVVDGAVQWEQMRK</sequence>
<dbReference type="Pfam" id="PF04828">
    <property type="entry name" value="GFA"/>
    <property type="match status" value="1"/>
</dbReference>
<dbReference type="Proteomes" id="UP001239213">
    <property type="component" value="Unassembled WGS sequence"/>
</dbReference>
<dbReference type="InterPro" id="IPR011057">
    <property type="entry name" value="Mss4-like_sf"/>
</dbReference>
<dbReference type="GO" id="GO:0046872">
    <property type="term" value="F:metal ion binding"/>
    <property type="evidence" value="ECO:0007669"/>
    <property type="project" value="UniProtKB-KW"/>
</dbReference>
<evidence type="ECO:0000256" key="4">
    <source>
        <dbReference type="ARBA" id="ARBA00023239"/>
    </source>
</evidence>
<keyword evidence="7" id="KW-1185">Reference proteome</keyword>
<organism evidence="6 7">
    <name type="scientific">Colletotrichum cuscutae</name>
    <dbReference type="NCBI Taxonomy" id="1209917"/>
    <lineage>
        <taxon>Eukaryota</taxon>
        <taxon>Fungi</taxon>
        <taxon>Dikarya</taxon>
        <taxon>Ascomycota</taxon>
        <taxon>Pezizomycotina</taxon>
        <taxon>Sordariomycetes</taxon>
        <taxon>Hypocreomycetidae</taxon>
        <taxon>Glomerellales</taxon>
        <taxon>Glomerellaceae</taxon>
        <taxon>Colletotrichum</taxon>
        <taxon>Colletotrichum acutatum species complex</taxon>
    </lineage>
</organism>
<evidence type="ECO:0000256" key="3">
    <source>
        <dbReference type="ARBA" id="ARBA00022833"/>
    </source>
</evidence>
<dbReference type="GO" id="GO:0016846">
    <property type="term" value="F:carbon-sulfur lyase activity"/>
    <property type="evidence" value="ECO:0007669"/>
    <property type="project" value="InterPro"/>
</dbReference>
<reference evidence="6" key="1">
    <citation type="submission" date="2016-11" db="EMBL/GenBank/DDBJ databases">
        <title>The genome sequence of Colletotrichum cuscutae.</title>
        <authorList>
            <person name="Baroncelli R."/>
        </authorList>
    </citation>
    <scope>NUCLEOTIDE SEQUENCE</scope>
    <source>
        <strain evidence="6">IMI 304802</strain>
    </source>
</reference>
<evidence type="ECO:0000313" key="7">
    <source>
        <dbReference type="Proteomes" id="UP001239213"/>
    </source>
</evidence>
<dbReference type="PANTHER" id="PTHR33337:SF40">
    <property type="entry name" value="CENP-V_GFA DOMAIN-CONTAINING PROTEIN-RELATED"/>
    <property type="match status" value="1"/>
</dbReference>
<keyword evidence="2" id="KW-0479">Metal-binding</keyword>
<keyword evidence="3" id="KW-0862">Zinc</keyword>
<name>A0AAI9V3W2_9PEZI</name>
<dbReference type="PROSITE" id="PS51891">
    <property type="entry name" value="CENP_V_GFA"/>
    <property type="match status" value="1"/>
</dbReference>
<dbReference type="EMBL" id="MPDP01000246">
    <property type="protein sequence ID" value="KAK1470137.1"/>
    <property type="molecule type" value="Genomic_DNA"/>
</dbReference>
<evidence type="ECO:0000259" key="5">
    <source>
        <dbReference type="PROSITE" id="PS51891"/>
    </source>
</evidence>
<proteinExistence type="inferred from homology"/>
<evidence type="ECO:0000313" key="6">
    <source>
        <dbReference type="EMBL" id="KAK1470137.1"/>
    </source>
</evidence>
<evidence type="ECO:0000256" key="1">
    <source>
        <dbReference type="ARBA" id="ARBA00005495"/>
    </source>
</evidence>
<dbReference type="AlphaFoldDB" id="A0AAI9V3W2"/>
<dbReference type="SUPFAM" id="SSF51316">
    <property type="entry name" value="Mss4-like"/>
    <property type="match status" value="1"/>
</dbReference>
<dbReference type="PANTHER" id="PTHR33337">
    <property type="entry name" value="GFA DOMAIN-CONTAINING PROTEIN"/>
    <property type="match status" value="1"/>
</dbReference>
<dbReference type="InterPro" id="IPR006913">
    <property type="entry name" value="CENP-V/GFA"/>
</dbReference>
<protein>
    <recommendedName>
        <fullName evidence="5">CENP-V/GFA domain-containing protein</fullName>
    </recommendedName>
</protein>
<keyword evidence="4" id="KW-0456">Lyase</keyword>
<dbReference type="PROSITE" id="PS51257">
    <property type="entry name" value="PROKAR_LIPOPROTEIN"/>
    <property type="match status" value="1"/>
</dbReference>
<comment type="similarity">
    <text evidence="1">Belongs to the Gfa family.</text>
</comment>
<comment type="caution">
    <text evidence="6">The sequence shown here is derived from an EMBL/GenBank/DDBJ whole genome shotgun (WGS) entry which is preliminary data.</text>
</comment>
<gene>
    <name evidence="6" type="ORF">CCUS01_06521</name>
</gene>
<feature type="domain" description="CENP-V/GFA" evidence="5">
    <location>
        <begin position="5"/>
        <end position="127"/>
    </location>
</feature>
<dbReference type="Gene3D" id="3.90.1590.10">
    <property type="entry name" value="glutathione-dependent formaldehyde- activating enzyme (gfa)"/>
    <property type="match status" value="1"/>
</dbReference>
<evidence type="ECO:0000256" key="2">
    <source>
        <dbReference type="ARBA" id="ARBA00022723"/>
    </source>
</evidence>
<accession>A0AAI9V3W2</accession>